<dbReference type="EMBL" id="JAVHJL010000008">
    <property type="protein sequence ID" value="KAK6498453.1"/>
    <property type="molecule type" value="Genomic_DNA"/>
</dbReference>
<proteinExistence type="predicted"/>
<keyword evidence="2" id="KW-0472">Membrane</keyword>
<dbReference type="Proteomes" id="UP001370758">
    <property type="component" value="Unassembled WGS sequence"/>
</dbReference>
<reference evidence="4 5" key="1">
    <citation type="submission" date="2023-08" db="EMBL/GenBank/DDBJ databases">
        <authorList>
            <person name="Palmer J.M."/>
        </authorList>
    </citation>
    <scope>NUCLEOTIDE SEQUENCE [LARGE SCALE GENOMIC DNA]</scope>
    <source>
        <strain evidence="4 5">TWF481</strain>
    </source>
</reference>
<keyword evidence="5" id="KW-1185">Reference proteome</keyword>
<comment type="caution">
    <text evidence="4">The sequence shown here is derived from an EMBL/GenBank/DDBJ whole genome shotgun (WGS) entry which is preliminary data.</text>
</comment>
<feature type="transmembrane region" description="Helical" evidence="2">
    <location>
        <begin position="571"/>
        <end position="594"/>
    </location>
</feature>
<sequence>MEAPMPEVSCADSNHPGDLGTGQESNADAPVRISVVTFGAPSTMVVEPPDSTAAPLTWLTKLFHHIINRGDIVPFIVNRGAQTAKNIIKNVSHQLDITDWPEANLLFGAVINLFEAWAESRRPFAQYGRVYLIDRAEKASGGIFWCKPVIKSSQLPQTPPAELSLHAMKHYHYCLNNTLTAADRNGIPRMDLSTGVAMTLEQFYQDLLPLPNTIEDCLGTQSLNDVTVSCNITAHMPLIHLFIKDITFEVDIRWQQLRIYESRLEVSQDIFFADQPTCSLEIIYDILSDAPTEAVLSMINSIESSGLHLRDLFGRAFRIRVSTMRRCQLSPVCFQDTYGSIRNAMIIGFADQVATIRHLVAESGGDGNIQGLIESGPIGEHASTVAGVVDSLVANATPALIKRNFMRASKIVEDIWNPSREKQEEYPSDLQTHLDRLIQSFYDKKRGIYMFAMPILERLGLKSQDKGWEDTETFAKALADFNDVSLTETFRRYGQQLYHRDANSNNRMEIASAESKKVLLAMRFCHAIILTQLEPPMKFCLTLEPATHGIRGAIVTGIFYTARSWAMSAGWTYLSVFFGMYTGVLTLGLTAFAIQYMTTGTPQIRVLRQQGFDEILKTSLRILKPKVSGISSPEAAITDLLDNDDSRSDILEIQEKWRERLNERLRNSKIEGSRPVATLAWAKWLFDVGKVGRLRRIAVGQFYVGVEGATGAGKSTLLTALTAAPQGIFNPGVTRRFRTSEIQTYAPSGAETVFCDCPGLDDSNAGIREMARLFRGLMNIVIFVIPHTNINSQGTSSIFQEVANFIKTNNETKHPRPFRILMSRADEVDYEVTLECLRNNLIELKKSAIQDLHQHLSCKPELDAHGEPSINQSRNQTEPINFEIKTILKFNDTVIQSRESLRDVVHLYSTHLQMSSTGVRALSACPPGTRCKIGDARKYRHLTRLARENLLWDIESLRDWLRSLSPDIIPSSGGRVS</sequence>
<dbReference type="GO" id="GO:0005525">
    <property type="term" value="F:GTP binding"/>
    <property type="evidence" value="ECO:0007669"/>
    <property type="project" value="InterPro"/>
</dbReference>
<dbReference type="Gene3D" id="3.40.50.300">
    <property type="entry name" value="P-loop containing nucleotide triphosphate hydrolases"/>
    <property type="match status" value="1"/>
</dbReference>
<name>A0AAV9VZ99_9PEZI</name>
<keyword evidence="2" id="KW-0812">Transmembrane</keyword>
<protein>
    <recommendedName>
        <fullName evidence="3">G domain-containing protein</fullName>
    </recommendedName>
</protein>
<evidence type="ECO:0000256" key="2">
    <source>
        <dbReference type="SAM" id="Phobius"/>
    </source>
</evidence>
<feature type="domain" description="G" evidence="3">
    <location>
        <begin position="704"/>
        <end position="808"/>
    </location>
</feature>
<gene>
    <name evidence="4" type="ORF">TWF481_011045</name>
</gene>
<dbReference type="AlphaFoldDB" id="A0AAV9VZ99"/>
<accession>A0AAV9VZ99</accession>
<dbReference type="Pfam" id="PF01926">
    <property type="entry name" value="MMR_HSR1"/>
    <property type="match status" value="1"/>
</dbReference>
<organism evidence="4 5">
    <name type="scientific">Arthrobotrys musiformis</name>
    <dbReference type="NCBI Taxonomy" id="47236"/>
    <lineage>
        <taxon>Eukaryota</taxon>
        <taxon>Fungi</taxon>
        <taxon>Dikarya</taxon>
        <taxon>Ascomycota</taxon>
        <taxon>Pezizomycotina</taxon>
        <taxon>Orbiliomycetes</taxon>
        <taxon>Orbiliales</taxon>
        <taxon>Orbiliaceae</taxon>
        <taxon>Arthrobotrys</taxon>
    </lineage>
</organism>
<feature type="region of interest" description="Disordered" evidence="1">
    <location>
        <begin position="1"/>
        <end position="26"/>
    </location>
</feature>
<keyword evidence="2" id="KW-1133">Transmembrane helix</keyword>
<dbReference type="InterPro" id="IPR006073">
    <property type="entry name" value="GTP-bd"/>
</dbReference>
<evidence type="ECO:0000313" key="4">
    <source>
        <dbReference type="EMBL" id="KAK6498453.1"/>
    </source>
</evidence>
<dbReference type="InterPro" id="IPR027417">
    <property type="entry name" value="P-loop_NTPase"/>
</dbReference>
<evidence type="ECO:0000313" key="5">
    <source>
        <dbReference type="Proteomes" id="UP001370758"/>
    </source>
</evidence>
<dbReference type="SUPFAM" id="SSF52540">
    <property type="entry name" value="P-loop containing nucleoside triphosphate hydrolases"/>
    <property type="match status" value="1"/>
</dbReference>
<evidence type="ECO:0000259" key="3">
    <source>
        <dbReference type="Pfam" id="PF01926"/>
    </source>
</evidence>
<evidence type="ECO:0000256" key="1">
    <source>
        <dbReference type="SAM" id="MobiDB-lite"/>
    </source>
</evidence>